<sequence length="101" mass="11480">MEDNIPILVANDHNNHWKTSQLSSAVPTLMKIQSQPNLLGTRGCLFRVLIGTFERLSWGLFRTFSGIISGCDEYECRSSIIPEENRNACSRKLLQSKVIRQ</sequence>
<reference evidence="1 2" key="1">
    <citation type="submission" date="2021-06" db="EMBL/GenBank/DDBJ databases">
        <title>Caerostris extrusa draft genome.</title>
        <authorList>
            <person name="Kono N."/>
            <person name="Arakawa K."/>
        </authorList>
    </citation>
    <scope>NUCLEOTIDE SEQUENCE [LARGE SCALE GENOMIC DNA]</scope>
</reference>
<name>A0AAV4XPY1_CAEEX</name>
<accession>A0AAV4XPY1</accession>
<dbReference type="EMBL" id="BPLR01018044">
    <property type="protein sequence ID" value="GIY96398.1"/>
    <property type="molecule type" value="Genomic_DNA"/>
</dbReference>
<organism evidence="1 2">
    <name type="scientific">Caerostris extrusa</name>
    <name type="common">Bark spider</name>
    <name type="synonym">Caerostris bankana</name>
    <dbReference type="NCBI Taxonomy" id="172846"/>
    <lineage>
        <taxon>Eukaryota</taxon>
        <taxon>Metazoa</taxon>
        <taxon>Ecdysozoa</taxon>
        <taxon>Arthropoda</taxon>
        <taxon>Chelicerata</taxon>
        <taxon>Arachnida</taxon>
        <taxon>Araneae</taxon>
        <taxon>Araneomorphae</taxon>
        <taxon>Entelegynae</taxon>
        <taxon>Araneoidea</taxon>
        <taxon>Araneidae</taxon>
        <taxon>Caerostris</taxon>
    </lineage>
</organism>
<dbReference type="AlphaFoldDB" id="A0AAV4XPY1"/>
<feature type="non-terminal residue" evidence="1">
    <location>
        <position position="101"/>
    </location>
</feature>
<dbReference type="Proteomes" id="UP001054945">
    <property type="component" value="Unassembled WGS sequence"/>
</dbReference>
<evidence type="ECO:0000313" key="2">
    <source>
        <dbReference type="Proteomes" id="UP001054945"/>
    </source>
</evidence>
<evidence type="ECO:0000313" key="1">
    <source>
        <dbReference type="EMBL" id="GIY96398.1"/>
    </source>
</evidence>
<gene>
    <name evidence="1" type="ORF">CEXT_504451</name>
</gene>
<proteinExistence type="predicted"/>
<comment type="caution">
    <text evidence="1">The sequence shown here is derived from an EMBL/GenBank/DDBJ whole genome shotgun (WGS) entry which is preliminary data.</text>
</comment>
<keyword evidence="2" id="KW-1185">Reference proteome</keyword>
<protein>
    <submittedName>
        <fullName evidence="1">Uncharacterized protein</fullName>
    </submittedName>
</protein>